<dbReference type="Proteomes" id="UP000294614">
    <property type="component" value="Unassembled WGS sequence"/>
</dbReference>
<dbReference type="AlphaFoldDB" id="A0A4R1KAY0"/>
<name>A0A4R1KAY0_9BACT</name>
<proteinExistence type="predicted"/>
<sequence>MRYFILALSLFTLVSCGGKEVQSPTAVERVSSHDMLLQDIFWRSLYPTKQEQSVILFSTESFKPAPSDIAVLETDLNEDGRPDFIASIIHFKYFQNNSYPVFLMMQDTYGGYFRFMLDQRTANFDVKVLPEKSNGMQNLSIDGKVLIFDGKNYVSGL</sequence>
<keyword evidence="2" id="KW-1185">Reference proteome</keyword>
<dbReference type="EMBL" id="SMGG01000003">
    <property type="protein sequence ID" value="TCK61574.1"/>
    <property type="molecule type" value="Genomic_DNA"/>
</dbReference>
<gene>
    <name evidence="1" type="ORF">C8D98_0075</name>
</gene>
<dbReference type="PROSITE" id="PS51257">
    <property type="entry name" value="PROKAR_LIPOPROTEIN"/>
    <property type="match status" value="1"/>
</dbReference>
<reference evidence="1 2" key="1">
    <citation type="submission" date="2019-03" db="EMBL/GenBank/DDBJ databases">
        <title>Genomic Encyclopedia of Type Strains, Phase IV (KMG-IV): sequencing the most valuable type-strain genomes for metagenomic binning, comparative biology and taxonomic classification.</title>
        <authorList>
            <person name="Goeker M."/>
        </authorList>
    </citation>
    <scope>NUCLEOTIDE SEQUENCE [LARGE SCALE GENOMIC DNA]</scope>
    <source>
        <strain evidence="1 2">DSM 24984</strain>
    </source>
</reference>
<organism evidence="1 2">
    <name type="scientific">Seleniivibrio woodruffii</name>
    <dbReference type="NCBI Taxonomy" id="1078050"/>
    <lineage>
        <taxon>Bacteria</taxon>
        <taxon>Pseudomonadati</taxon>
        <taxon>Deferribacterota</taxon>
        <taxon>Deferribacteres</taxon>
        <taxon>Deferribacterales</taxon>
        <taxon>Geovibrionaceae</taxon>
        <taxon>Seleniivibrio</taxon>
    </lineage>
</organism>
<accession>A0A4R1KAY0</accession>
<dbReference type="RefSeq" id="WP_132870979.1">
    <property type="nucleotide sequence ID" value="NZ_JAJUHT010000003.1"/>
</dbReference>
<evidence type="ECO:0000313" key="2">
    <source>
        <dbReference type="Proteomes" id="UP000294614"/>
    </source>
</evidence>
<protein>
    <submittedName>
        <fullName evidence="1">Uncharacterized protein</fullName>
    </submittedName>
</protein>
<evidence type="ECO:0000313" key="1">
    <source>
        <dbReference type="EMBL" id="TCK61574.1"/>
    </source>
</evidence>
<comment type="caution">
    <text evidence="1">The sequence shown here is derived from an EMBL/GenBank/DDBJ whole genome shotgun (WGS) entry which is preliminary data.</text>
</comment>